<dbReference type="InterPro" id="IPR018163">
    <property type="entry name" value="Thr/Ala-tRNA-synth_IIc_edit"/>
</dbReference>
<dbReference type="Gene3D" id="3.10.20.30">
    <property type="match status" value="1"/>
</dbReference>
<evidence type="ECO:0000313" key="1">
    <source>
        <dbReference type="EMBL" id="GMS80173.1"/>
    </source>
</evidence>
<feature type="non-terminal residue" evidence="1">
    <location>
        <position position="310"/>
    </location>
</feature>
<dbReference type="EMBL" id="BTSX01000001">
    <property type="protein sequence ID" value="GMS80173.1"/>
    <property type="molecule type" value="Genomic_DNA"/>
</dbReference>
<dbReference type="InterPro" id="IPR050062">
    <property type="entry name" value="Pro-tRNA_synthetase"/>
</dbReference>
<feature type="non-terminal residue" evidence="1">
    <location>
        <position position="1"/>
    </location>
</feature>
<name>A0AAV5SHK9_9BILA</name>
<dbReference type="PANTHER" id="PTHR42753:SF9">
    <property type="entry name" value="LARGE RIBOSOMAL SUBUNIT PROTEIN ML39"/>
    <property type="match status" value="1"/>
</dbReference>
<dbReference type="AlphaFoldDB" id="A0AAV5SHK9"/>
<comment type="caution">
    <text evidence="1">The sequence shown here is derived from an EMBL/GenBank/DDBJ whole genome shotgun (WGS) entry which is preliminary data.</text>
</comment>
<dbReference type="SUPFAM" id="SSF55186">
    <property type="entry name" value="ThrRS/AlaRS common domain"/>
    <property type="match status" value="1"/>
</dbReference>
<dbReference type="PANTHER" id="PTHR42753">
    <property type="entry name" value="MITOCHONDRIAL RIBOSOME PROTEIN L39/PROLYL-TRNA LIGASE FAMILY MEMBER"/>
    <property type="match status" value="1"/>
</dbReference>
<dbReference type="Proteomes" id="UP001432027">
    <property type="component" value="Unassembled WGS sequence"/>
</dbReference>
<dbReference type="GO" id="GO:0005739">
    <property type="term" value="C:mitochondrion"/>
    <property type="evidence" value="ECO:0007669"/>
    <property type="project" value="TreeGrafter"/>
</dbReference>
<keyword evidence="2" id="KW-1185">Reference proteome</keyword>
<dbReference type="GO" id="GO:0000166">
    <property type="term" value="F:nucleotide binding"/>
    <property type="evidence" value="ECO:0007669"/>
    <property type="project" value="InterPro"/>
</dbReference>
<dbReference type="GO" id="GO:0003723">
    <property type="term" value="F:RNA binding"/>
    <property type="evidence" value="ECO:0007669"/>
    <property type="project" value="TreeGrafter"/>
</dbReference>
<protein>
    <submittedName>
        <fullName evidence="1">Uncharacterized protein</fullName>
    </submittedName>
</protein>
<accession>A0AAV5SHK9</accession>
<gene>
    <name evidence="1" type="ORF">PENTCL1PPCAC_2348</name>
</gene>
<proteinExistence type="predicted"/>
<reference evidence="1" key="1">
    <citation type="submission" date="2023-10" db="EMBL/GenBank/DDBJ databases">
        <title>Genome assembly of Pristionchus species.</title>
        <authorList>
            <person name="Yoshida K."/>
            <person name="Sommer R.J."/>
        </authorList>
    </citation>
    <scope>NUCLEOTIDE SEQUENCE</scope>
    <source>
        <strain evidence="1">RS0144</strain>
    </source>
</reference>
<evidence type="ECO:0000313" key="2">
    <source>
        <dbReference type="Proteomes" id="UP001432027"/>
    </source>
</evidence>
<organism evidence="1 2">
    <name type="scientific">Pristionchus entomophagus</name>
    <dbReference type="NCBI Taxonomy" id="358040"/>
    <lineage>
        <taxon>Eukaryota</taxon>
        <taxon>Metazoa</taxon>
        <taxon>Ecdysozoa</taxon>
        <taxon>Nematoda</taxon>
        <taxon>Chromadorea</taxon>
        <taxon>Rhabditida</taxon>
        <taxon>Rhabditina</taxon>
        <taxon>Diplogasteromorpha</taxon>
        <taxon>Diplogasteroidea</taxon>
        <taxon>Neodiplogasteridae</taxon>
        <taxon>Pristionchus</taxon>
    </lineage>
</organism>
<dbReference type="InterPro" id="IPR012675">
    <property type="entry name" value="Beta-grasp_dom_sf"/>
</dbReference>
<sequence>FQMSVLPTVNAVVRNLVSRSCSNHVAQLRALSAASATEIHYAEAETFAELADRTKGTKLEKIVVNVNMKDGTTKTLLMNKGVSTPFHCALHINKGLADSSALCLVQSDSGTKEMSSMRQPLRDACTIDFVSLQSEKFAEDVNQAYWRSCSILLGSLLSSSFNDPVQPIGAVANNYSDGYFAYDIKSKNLNNWEPTSKDYSSLVLSLYDRMVERKLPFYTIVADSKEAGQFALGSRHARDEKSLICRIGDHVESVDGPVISHAGQIGRFAILKASKKATGVWRFSGVSLPYSQSVSSFNWEIITDHSRKVS</sequence>
<dbReference type="Gene3D" id="3.30.980.10">
    <property type="entry name" value="Threonyl-trna Synthetase, Chain A, domain 2"/>
    <property type="match status" value="1"/>
</dbReference>